<sequence length="203" mass="22422">MSSSTVRTEKEYCQNVNFVLGPTGICIVYEQYIFPAAKQYAETLRTSDEFYWDNGPKIREGGGAYFLFLLSIAFLMSFFGILVPGVPTNCIGDIADAPPATTVTSGRKLKGVRNWWRGSRQKIISLPTAPCSGDTTNSNKNKRGPASALEKDWALEDHKHMDALISRSIYSGGYLSIFCEIYIFEKHLPLLAAASCKGYIIPG</sequence>
<keyword evidence="1" id="KW-0812">Transmembrane</keyword>
<dbReference type="Proteomes" id="UP000251960">
    <property type="component" value="Chromosome 1"/>
</dbReference>
<keyword evidence="1" id="KW-0472">Membrane</keyword>
<dbReference type="AlphaFoldDB" id="A0A317YM50"/>
<dbReference type="EMBL" id="NCVQ01000001">
    <property type="protein sequence ID" value="PWZ58812.1"/>
    <property type="molecule type" value="Genomic_DNA"/>
</dbReference>
<proteinExistence type="predicted"/>
<comment type="caution">
    <text evidence="2">The sequence shown here is derived from an EMBL/GenBank/DDBJ whole genome shotgun (WGS) entry which is preliminary data.</text>
</comment>
<protein>
    <submittedName>
        <fullName evidence="2">Uncharacterized protein</fullName>
    </submittedName>
</protein>
<feature type="transmembrane region" description="Helical" evidence="1">
    <location>
        <begin position="64"/>
        <end position="83"/>
    </location>
</feature>
<evidence type="ECO:0000313" key="2">
    <source>
        <dbReference type="EMBL" id="PWZ58812.1"/>
    </source>
</evidence>
<gene>
    <name evidence="2" type="ORF">Zm00014a_032129</name>
</gene>
<reference evidence="2" key="1">
    <citation type="journal article" date="2018" name="Nat. Genet.">
        <title>Extensive intraspecific gene order and gene structural variations between Mo17 and other maize genomes.</title>
        <authorList>
            <person name="Sun S."/>
            <person name="Zhou Y."/>
            <person name="Chen J."/>
            <person name="Shi J."/>
            <person name="Zhao H."/>
            <person name="Zhao H."/>
            <person name="Song W."/>
            <person name="Zhang M."/>
            <person name="Cui Y."/>
            <person name="Dong X."/>
            <person name="Liu H."/>
            <person name="Ma X."/>
            <person name="Jiao Y."/>
            <person name="Wang B."/>
            <person name="Wei X."/>
            <person name="Stein J.C."/>
            <person name="Glaubitz J.C."/>
            <person name="Lu F."/>
            <person name="Yu G."/>
            <person name="Liang C."/>
            <person name="Fengler K."/>
            <person name="Li B."/>
            <person name="Rafalski A."/>
            <person name="Schnable P.S."/>
            <person name="Ware D.H."/>
            <person name="Buckler E.S."/>
            <person name="Lai J."/>
        </authorList>
    </citation>
    <scope>NUCLEOTIDE SEQUENCE [LARGE SCALE GENOMIC DNA]</scope>
    <source>
        <tissue evidence="2">Seedling</tissue>
    </source>
</reference>
<keyword evidence="1" id="KW-1133">Transmembrane helix</keyword>
<accession>A0A317YM50</accession>
<organism evidence="2">
    <name type="scientific">Zea mays</name>
    <name type="common">Maize</name>
    <dbReference type="NCBI Taxonomy" id="4577"/>
    <lineage>
        <taxon>Eukaryota</taxon>
        <taxon>Viridiplantae</taxon>
        <taxon>Streptophyta</taxon>
        <taxon>Embryophyta</taxon>
        <taxon>Tracheophyta</taxon>
        <taxon>Spermatophyta</taxon>
        <taxon>Magnoliopsida</taxon>
        <taxon>Liliopsida</taxon>
        <taxon>Poales</taxon>
        <taxon>Poaceae</taxon>
        <taxon>PACMAD clade</taxon>
        <taxon>Panicoideae</taxon>
        <taxon>Andropogonodae</taxon>
        <taxon>Andropogoneae</taxon>
        <taxon>Tripsacinae</taxon>
        <taxon>Zea</taxon>
    </lineage>
</organism>
<evidence type="ECO:0000256" key="1">
    <source>
        <dbReference type="SAM" id="Phobius"/>
    </source>
</evidence>
<name>A0A317YM50_MAIZE</name>